<proteinExistence type="inferred from homology"/>
<evidence type="ECO:0000256" key="1">
    <source>
        <dbReference type="ARBA" id="ARBA00004141"/>
    </source>
</evidence>
<feature type="transmembrane region" description="Helical" evidence="11">
    <location>
        <begin position="181"/>
        <end position="201"/>
    </location>
</feature>
<keyword evidence="13" id="KW-1185">Reference proteome</keyword>
<evidence type="ECO:0000256" key="7">
    <source>
        <dbReference type="ARBA" id="ARBA00022984"/>
    </source>
</evidence>
<dbReference type="GO" id="GO:0051301">
    <property type="term" value="P:cell division"/>
    <property type="evidence" value="ECO:0007669"/>
    <property type="project" value="InterPro"/>
</dbReference>
<keyword evidence="9 11" id="KW-0472">Membrane</keyword>
<feature type="transmembrane region" description="Helical" evidence="11">
    <location>
        <begin position="73"/>
        <end position="91"/>
    </location>
</feature>
<dbReference type="PROSITE" id="PS00428">
    <property type="entry name" value="FTSW_RODA_SPOVE"/>
    <property type="match status" value="1"/>
</dbReference>
<keyword evidence="5 11" id="KW-0812">Transmembrane</keyword>
<keyword evidence="8 11" id="KW-1133">Transmembrane helix</keyword>
<dbReference type="GO" id="GO:0008360">
    <property type="term" value="P:regulation of cell shape"/>
    <property type="evidence" value="ECO:0007669"/>
    <property type="project" value="UniProtKB-KW"/>
</dbReference>
<dbReference type="InterPro" id="IPR011923">
    <property type="entry name" value="RodA/MrdB"/>
</dbReference>
<keyword evidence="7 11" id="KW-0573">Peptidoglycan synthesis</keyword>
<feature type="transmembrane region" description="Helical" evidence="11">
    <location>
        <begin position="319"/>
        <end position="336"/>
    </location>
</feature>
<comment type="pathway">
    <text evidence="11">Cell wall biogenesis; peptidoglycan biosynthesis.</text>
</comment>
<evidence type="ECO:0000256" key="6">
    <source>
        <dbReference type="ARBA" id="ARBA00022960"/>
    </source>
</evidence>
<evidence type="ECO:0000313" key="13">
    <source>
        <dbReference type="Proteomes" id="UP000009026"/>
    </source>
</evidence>
<feature type="transmembrane region" description="Helical" evidence="11">
    <location>
        <begin position="12"/>
        <end position="33"/>
    </location>
</feature>
<dbReference type="PANTHER" id="PTHR30474:SF1">
    <property type="entry name" value="PEPTIDOGLYCAN GLYCOSYLTRANSFERASE MRDB"/>
    <property type="match status" value="1"/>
</dbReference>
<dbReference type="HAMAP" id="MF_02079">
    <property type="entry name" value="PGT_RodA"/>
    <property type="match status" value="1"/>
</dbReference>
<dbReference type="KEGG" id="mym:A176_004386"/>
<dbReference type="InterPro" id="IPR018365">
    <property type="entry name" value="Cell_cycle_FtsW-rel_CS"/>
</dbReference>
<dbReference type="PANTHER" id="PTHR30474">
    <property type="entry name" value="CELL CYCLE PROTEIN"/>
    <property type="match status" value="1"/>
</dbReference>
<dbReference type="eggNOG" id="COG0772">
    <property type="taxonomic scope" value="Bacteria"/>
</dbReference>
<dbReference type="InterPro" id="IPR001182">
    <property type="entry name" value="FtsW/RodA"/>
</dbReference>
<accession>A0A0H4WXC2</accession>
<dbReference type="UniPathway" id="UPA00219"/>
<evidence type="ECO:0000256" key="10">
    <source>
        <dbReference type="ARBA" id="ARBA00023316"/>
    </source>
</evidence>
<protein>
    <recommendedName>
        <fullName evidence="11">Peptidoglycan glycosyltransferase RodA</fullName>
        <shortName evidence="11">PGT</shortName>
        <ecNumber evidence="11">2.4.99.28</ecNumber>
    </recommendedName>
    <alternativeName>
        <fullName evidence="11">Cell elongation protein RodA</fullName>
    </alternativeName>
    <alternativeName>
        <fullName evidence="11">Cell wall polymerase</fullName>
    </alternativeName>
    <alternativeName>
        <fullName evidence="11">Peptidoglycan polymerase</fullName>
        <shortName evidence="11">PG polymerase</shortName>
    </alternativeName>
</protein>
<keyword evidence="10 11" id="KW-0961">Cell wall biogenesis/degradation</keyword>
<evidence type="ECO:0000256" key="2">
    <source>
        <dbReference type="ARBA" id="ARBA00022475"/>
    </source>
</evidence>
<feature type="transmembrane region" description="Helical" evidence="11">
    <location>
        <begin position="146"/>
        <end position="169"/>
    </location>
</feature>
<dbReference type="GO" id="GO:0071555">
    <property type="term" value="P:cell wall organization"/>
    <property type="evidence" value="ECO:0007669"/>
    <property type="project" value="UniProtKB-KW"/>
</dbReference>
<evidence type="ECO:0000256" key="5">
    <source>
        <dbReference type="ARBA" id="ARBA00022692"/>
    </source>
</evidence>
<dbReference type="GO" id="GO:0009252">
    <property type="term" value="P:peptidoglycan biosynthetic process"/>
    <property type="evidence" value="ECO:0007669"/>
    <property type="project" value="UniProtKB-UniRule"/>
</dbReference>
<dbReference type="EMBL" id="CP012109">
    <property type="protein sequence ID" value="AKQ67474.1"/>
    <property type="molecule type" value="Genomic_DNA"/>
</dbReference>
<dbReference type="OrthoDB" id="9768187at2"/>
<gene>
    <name evidence="11" type="primary">rodA</name>
    <name evidence="12" type="ORF">A176_004386</name>
</gene>
<feature type="transmembrane region" description="Helical" evidence="11">
    <location>
        <begin position="290"/>
        <end position="312"/>
    </location>
</feature>
<dbReference type="GO" id="GO:0008955">
    <property type="term" value="F:peptidoglycan glycosyltransferase activity"/>
    <property type="evidence" value="ECO:0007669"/>
    <property type="project" value="UniProtKB-UniRule"/>
</dbReference>
<feature type="transmembrane region" description="Helical" evidence="11">
    <location>
        <begin position="48"/>
        <end position="66"/>
    </location>
</feature>
<comment type="function">
    <text evidence="11">Peptidoglycan polymerase that is essential for cell wall elongation.</text>
</comment>
<reference evidence="12 13" key="1">
    <citation type="journal article" date="2016" name="PLoS ONE">
        <title>Complete Genome Sequence and Comparative Genomics of a Novel Myxobacterium Myxococcus hansupus.</title>
        <authorList>
            <person name="Sharma G."/>
            <person name="Narwani T."/>
            <person name="Subramanian S."/>
        </authorList>
    </citation>
    <scope>NUCLEOTIDE SEQUENCE [LARGE SCALE GENOMIC DNA]</scope>
    <source>
        <strain evidence="13">mixupus</strain>
    </source>
</reference>
<dbReference type="Pfam" id="PF01098">
    <property type="entry name" value="FTSW_RODA_SPOVE"/>
    <property type="match status" value="1"/>
</dbReference>
<dbReference type="STRING" id="1297742.A176_004386"/>
<dbReference type="PATRIC" id="fig|1297742.4.peg.4428"/>
<keyword evidence="6 11" id="KW-0133">Cell shape</keyword>
<evidence type="ECO:0000256" key="8">
    <source>
        <dbReference type="ARBA" id="ARBA00022989"/>
    </source>
</evidence>
<evidence type="ECO:0000256" key="3">
    <source>
        <dbReference type="ARBA" id="ARBA00022676"/>
    </source>
</evidence>
<dbReference type="EC" id="2.4.99.28" evidence="11"/>
<comment type="similarity">
    <text evidence="11">Belongs to the SEDS family. MrdB/RodA subfamily.</text>
</comment>
<evidence type="ECO:0000256" key="4">
    <source>
        <dbReference type="ARBA" id="ARBA00022679"/>
    </source>
</evidence>
<dbReference type="GO" id="GO:0032153">
    <property type="term" value="C:cell division site"/>
    <property type="evidence" value="ECO:0007669"/>
    <property type="project" value="TreeGrafter"/>
</dbReference>
<dbReference type="GO" id="GO:0015648">
    <property type="term" value="F:lipid-linked peptidoglycan transporter activity"/>
    <property type="evidence" value="ECO:0007669"/>
    <property type="project" value="TreeGrafter"/>
</dbReference>
<name>A0A0H4WXC2_9BACT</name>
<keyword evidence="4 11" id="KW-0808">Transferase</keyword>
<sequence length="383" mass="42416">MQLRIERRMVPHIPWGLIISVLAVCGLGIWNLASASRPPHSPVWGSQTLYLGVSMLAVLVVCLVDYRWIQRMAVPIYVGNIVLLIALRFFGHTAKGAESWFVIGPFRMQPAEFVKIGVVLMLAKVYHDDFQPNEPSYSLTRLWKPVLVVLVPFTLVLVQPDLGTALMIGLSSLTVILFGKVRWYLVATLVAGVLAAGIVIWNDYIRDVPEPRPTIVRHYLKKHQSQRISGWLDPEADLRGSGYHAAQSKIAVGSGGVSGKGWREGTQTGLRFLPEQHTDFIFSVWAEEHGFVMCLVLLVLYGAIFIFGLGVGFNARDRFGAFVAVGVVAMLFWQVFENIGMVIGLLPVTGITLPLMSYGGSSLLSVMLCIGLLVNISMRRHMF</sequence>
<dbReference type="NCBIfam" id="TIGR02210">
    <property type="entry name" value="rodA_shape"/>
    <property type="match status" value="1"/>
</dbReference>
<organism evidence="12 13">
    <name type="scientific">Pseudomyxococcus hansupus</name>
    <dbReference type="NCBI Taxonomy" id="1297742"/>
    <lineage>
        <taxon>Bacteria</taxon>
        <taxon>Pseudomonadati</taxon>
        <taxon>Myxococcota</taxon>
        <taxon>Myxococcia</taxon>
        <taxon>Myxococcales</taxon>
        <taxon>Cystobacterineae</taxon>
        <taxon>Myxococcaceae</taxon>
        <taxon>Pseudomyxococcus</taxon>
    </lineage>
</organism>
<keyword evidence="3 11" id="KW-0328">Glycosyltransferase</keyword>
<evidence type="ECO:0000313" key="12">
    <source>
        <dbReference type="EMBL" id="AKQ67474.1"/>
    </source>
</evidence>
<feature type="transmembrane region" description="Helical" evidence="11">
    <location>
        <begin position="356"/>
        <end position="376"/>
    </location>
</feature>
<dbReference type="AlphaFoldDB" id="A0A0H4WXC2"/>
<comment type="subcellular location">
    <subcellularLocation>
        <location evidence="11">Cell membrane</location>
        <topology evidence="11">Multi-pass membrane protein</topology>
    </subcellularLocation>
    <subcellularLocation>
        <location evidence="1">Membrane</location>
        <topology evidence="1">Multi-pass membrane protein</topology>
    </subcellularLocation>
</comment>
<dbReference type="GO" id="GO:0005886">
    <property type="term" value="C:plasma membrane"/>
    <property type="evidence" value="ECO:0007669"/>
    <property type="project" value="UniProtKB-SubCell"/>
</dbReference>
<keyword evidence="2 11" id="KW-1003">Cell membrane</keyword>
<dbReference type="Proteomes" id="UP000009026">
    <property type="component" value="Chromosome"/>
</dbReference>
<evidence type="ECO:0000256" key="11">
    <source>
        <dbReference type="HAMAP-Rule" id="MF_02079"/>
    </source>
</evidence>
<comment type="catalytic activity">
    <reaction evidence="11">
        <text>[GlcNAc-(1-&gt;4)-Mur2Ac(oyl-L-Ala-gamma-D-Glu-L-Lys-D-Ala-D-Ala)](n)-di-trans,octa-cis-undecaprenyl diphosphate + beta-D-GlcNAc-(1-&gt;4)-Mur2Ac(oyl-L-Ala-gamma-D-Glu-L-Lys-D-Ala-D-Ala)-di-trans,octa-cis-undecaprenyl diphosphate = [GlcNAc-(1-&gt;4)-Mur2Ac(oyl-L-Ala-gamma-D-Glu-L-Lys-D-Ala-D-Ala)](n+1)-di-trans,octa-cis-undecaprenyl diphosphate + di-trans,octa-cis-undecaprenyl diphosphate + H(+)</text>
        <dbReference type="Rhea" id="RHEA:23708"/>
        <dbReference type="Rhea" id="RHEA-COMP:9602"/>
        <dbReference type="Rhea" id="RHEA-COMP:9603"/>
        <dbReference type="ChEBI" id="CHEBI:15378"/>
        <dbReference type="ChEBI" id="CHEBI:58405"/>
        <dbReference type="ChEBI" id="CHEBI:60033"/>
        <dbReference type="ChEBI" id="CHEBI:78435"/>
        <dbReference type="EC" id="2.4.99.28"/>
    </reaction>
</comment>
<evidence type="ECO:0000256" key="9">
    <source>
        <dbReference type="ARBA" id="ARBA00023136"/>
    </source>
</evidence>